<dbReference type="PANTHER" id="PTHR33266">
    <property type="entry name" value="CHROMOSOME 15, WHOLE GENOME SHOTGUN SEQUENCE"/>
    <property type="match status" value="1"/>
</dbReference>
<feature type="compositionally biased region" description="Low complexity" evidence="1">
    <location>
        <begin position="23"/>
        <end position="42"/>
    </location>
</feature>
<dbReference type="Proteomes" id="UP000242770">
    <property type="component" value="Unassembled WGS sequence"/>
</dbReference>
<feature type="region of interest" description="Disordered" evidence="1">
    <location>
        <begin position="20"/>
        <end position="46"/>
    </location>
</feature>
<protein>
    <submittedName>
        <fullName evidence="2">Uncharacterized protein</fullName>
    </submittedName>
</protein>
<name>A0A0F7RV27_9BASI</name>
<evidence type="ECO:0000313" key="3">
    <source>
        <dbReference type="EMBL" id="CDU23773.1"/>
    </source>
</evidence>
<dbReference type="PANTHER" id="PTHR33266:SF1">
    <property type="entry name" value="F-BOX DOMAIN-CONTAINING PROTEIN"/>
    <property type="match status" value="1"/>
</dbReference>
<evidence type="ECO:0000313" key="4">
    <source>
        <dbReference type="Proteomes" id="UP000242770"/>
    </source>
</evidence>
<evidence type="ECO:0000313" key="2">
    <source>
        <dbReference type="EMBL" id="CDR98617.1"/>
    </source>
</evidence>
<feature type="compositionally biased region" description="Polar residues" evidence="1">
    <location>
        <begin position="908"/>
        <end position="922"/>
    </location>
</feature>
<feature type="region of interest" description="Disordered" evidence="1">
    <location>
        <begin position="908"/>
        <end position="942"/>
    </location>
</feature>
<gene>
    <name evidence="2" type="primary">SSCI03160.1</name>
    <name evidence="3" type="ORF">SPSC_02402</name>
</gene>
<feature type="compositionally biased region" description="Basic residues" evidence="1">
    <location>
        <begin position="926"/>
        <end position="936"/>
    </location>
</feature>
<reference evidence="4" key="3">
    <citation type="submission" date="2014-06" db="EMBL/GenBank/DDBJ databases">
        <authorList>
            <person name="Berkman P.J."/>
        </authorList>
    </citation>
    <scope>NUCLEOTIDE SEQUENCE [LARGE SCALE GENOMIC DNA]</scope>
</reference>
<accession>A0A0F7RV27</accession>
<dbReference type="OrthoDB" id="2556594at2759"/>
<keyword evidence="4" id="KW-1185">Reference proteome</keyword>
<proteinExistence type="predicted"/>
<reference evidence="2" key="1">
    <citation type="submission" date="2014-06" db="EMBL/GenBank/DDBJ databases">
        <authorList>
            <person name="Berkman J.Paul."/>
        </authorList>
    </citation>
    <scope>NUCLEOTIDE SEQUENCE [LARGE SCALE GENOMIC DNA]</scope>
</reference>
<evidence type="ECO:0000256" key="1">
    <source>
        <dbReference type="SAM" id="MobiDB-lite"/>
    </source>
</evidence>
<sequence>MQHTQHHQDAAQLIDLEMRPDNSQADQSSSSSASLQIGSTASATSPLPQNQIVADVEMEQVFSNDGDTSASSSLPSLTKSVASVPSIASVAIGDSLLASQNSTDAAALLVDTPLYYAKVLPIIQSSGFGKSKLCVHLSTTQPGMLVCMRPTPPVPVSFPPQDASVYNYFSDCYEKHLSTSEKAKTLNMSASNLVHATVSSFLAAYCYELHYTLGQLLRISGCFPHHDTLHHASSAGGGDASSRHAPQSCWNTVVFSLATSLHSKPDFLADLELDPPHELCPLSRLGGYGLLGLHSTRLSPNPAQTLPPQDQDFVRDLLSQRARANLLERICKRAAEYLEQYKPDKRKDGYKSPLAKHLTPALTQLEALMPDGSPDSGIFFLALDECDTFQRMLPHIRRVWNAAQPKRTWLLLIDTNSRIAPMVGREAREASKRTQKKLAKLVQPFVDMPLDINFIPEARKELHDRILDKKCTLRDLNRLLPKLGRPLWNDAIYSDANHIIDPESVFLKLVEPDTWKWPVRDNSNRNIDSETDFANIMALLGQRCPLEHSSEAYKTQWNQFVRHQVSHYLRFLCYYHQDTDVLDTRTPSEPALSLAATWSFRHEPALTAHKWSVAVRAIALAQNKIGLNVGPQGEEGVRVLCCIAADLAASVRYRRSLLVAPKPTYIALMGVITLHDWLECLIGSSDRTSDTLDPKFRDWSRRQWLNFKHVADLEHQIRGDVSMPIDVPGEFWMRHAAIRGVSNQCGWDLLLPLYECDEPPVGELVFSMHKLSYVALQVKNCANKPAPPNVIGQLLPDLSEVSQSLVSLEMFLDLRSKADATLSWSTFKHPNNGFHQVHRVSVFGFGTSTFPLLTQLDTEARDKIPLLFGLASFVTNDFEMDRTELSRSCEQEPLLSYLRSAQTVKEGKLNQTTSIPDTQQLLSRVPRQHHRKRRPTEKKAAS</sequence>
<dbReference type="EMBL" id="LK056664">
    <property type="protein sequence ID" value="CDU23773.1"/>
    <property type="molecule type" value="Genomic_DNA"/>
</dbReference>
<dbReference type="STRING" id="49012.A0A0F7RV27"/>
<organism evidence="2 4">
    <name type="scientific">Sporisorium scitamineum</name>
    <dbReference type="NCBI Taxonomy" id="49012"/>
    <lineage>
        <taxon>Eukaryota</taxon>
        <taxon>Fungi</taxon>
        <taxon>Dikarya</taxon>
        <taxon>Basidiomycota</taxon>
        <taxon>Ustilaginomycotina</taxon>
        <taxon>Ustilaginomycetes</taxon>
        <taxon>Ustilaginales</taxon>
        <taxon>Ustilaginaceae</taxon>
        <taxon>Sporisorium</taxon>
    </lineage>
</organism>
<dbReference type="EMBL" id="CCFA01000201">
    <property type="protein sequence ID" value="CDR98617.1"/>
    <property type="molecule type" value="Genomic_DNA"/>
</dbReference>
<reference evidence="3" key="2">
    <citation type="submission" date="2014-06" db="EMBL/GenBank/DDBJ databases">
        <authorList>
            <person name="Ju J."/>
            <person name="Zhang J."/>
        </authorList>
    </citation>
    <scope>NUCLEOTIDE SEQUENCE</scope>
    <source>
        <strain evidence="3">SscI8</strain>
    </source>
</reference>
<dbReference type="AlphaFoldDB" id="A0A0F7RV27"/>